<evidence type="ECO:0000313" key="2">
    <source>
        <dbReference type="EMBL" id="KFV44823.1"/>
    </source>
</evidence>
<dbReference type="Proteomes" id="UP000054190">
    <property type="component" value="Unassembled WGS sequence"/>
</dbReference>
<keyword evidence="3" id="KW-1185">Reference proteome</keyword>
<dbReference type="EMBL" id="KK373582">
    <property type="protein sequence ID" value="KFV44823.1"/>
    <property type="molecule type" value="Genomic_DNA"/>
</dbReference>
<proteinExistence type="predicted"/>
<dbReference type="GO" id="GO:0016197">
    <property type="term" value="P:endosomal transport"/>
    <property type="evidence" value="ECO:0007669"/>
    <property type="project" value="TreeGrafter"/>
</dbReference>
<feature type="non-terminal residue" evidence="2">
    <location>
        <position position="152"/>
    </location>
</feature>
<feature type="region of interest" description="Disordered" evidence="1">
    <location>
        <begin position="67"/>
        <end position="88"/>
    </location>
</feature>
<name>A0A093EN73_TYTAL</name>
<feature type="non-terminal residue" evidence="2">
    <location>
        <position position="1"/>
    </location>
</feature>
<dbReference type="PANTHER" id="PTHR46319">
    <property type="entry name" value="ZINC FINGER FYVE DOMAIN-CONTAINING PROTEIN"/>
    <property type="match status" value="1"/>
</dbReference>
<evidence type="ECO:0000313" key="3">
    <source>
        <dbReference type="Proteomes" id="UP000054190"/>
    </source>
</evidence>
<protein>
    <submittedName>
        <fullName evidence="2">Zinc finger FYVE domain-containing protein 16</fullName>
    </submittedName>
</protein>
<dbReference type="AlphaFoldDB" id="A0A093EN73"/>
<dbReference type="GO" id="GO:0031901">
    <property type="term" value="C:early endosome membrane"/>
    <property type="evidence" value="ECO:0007669"/>
    <property type="project" value="TreeGrafter"/>
</dbReference>
<feature type="compositionally biased region" description="Polar residues" evidence="1">
    <location>
        <begin position="72"/>
        <end position="88"/>
    </location>
</feature>
<sequence length="152" mass="16235">AANPEEGDILTDVNPKLKEEIDIITAMEELHASVSSDDAQQAVPGQSAVVHSYKSVTLETKECSPTAEAEKTSFSSVDQTASDMPVSPSSYRALCGVENCVRKDISLVPDGDKLPPLLLEMGEKGKDPLVEEHPSHQQVTLLLVEGGPKPLT</sequence>
<accession>A0A093EN73</accession>
<dbReference type="PANTHER" id="PTHR46319:SF1">
    <property type="entry name" value="ZINC FINGER FYVE DOMAIN-CONTAINING PROTEIN 16"/>
    <property type="match status" value="1"/>
</dbReference>
<dbReference type="GO" id="GO:0006622">
    <property type="term" value="P:protein targeting to lysosome"/>
    <property type="evidence" value="ECO:0007669"/>
    <property type="project" value="TreeGrafter"/>
</dbReference>
<reference evidence="2 3" key="1">
    <citation type="submission" date="2014-04" db="EMBL/GenBank/DDBJ databases">
        <title>Genome evolution of avian class.</title>
        <authorList>
            <person name="Zhang G."/>
            <person name="Li C."/>
        </authorList>
    </citation>
    <scope>NUCLEOTIDE SEQUENCE [LARGE SCALE GENOMIC DNA]</scope>
    <source>
        <strain evidence="2">BGI_N341</strain>
    </source>
</reference>
<evidence type="ECO:0000256" key="1">
    <source>
        <dbReference type="SAM" id="MobiDB-lite"/>
    </source>
</evidence>
<gene>
    <name evidence="2" type="ORF">N341_01589</name>
</gene>
<organism evidence="2 3">
    <name type="scientific">Tyto alba</name>
    <name type="common">Barn owl</name>
    <dbReference type="NCBI Taxonomy" id="56313"/>
    <lineage>
        <taxon>Eukaryota</taxon>
        <taxon>Metazoa</taxon>
        <taxon>Chordata</taxon>
        <taxon>Craniata</taxon>
        <taxon>Vertebrata</taxon>
        <taxon>Euteleostomi</taxon>
        <taxon>Archelosauria</taxon>
        <taxon>Archosauria</taxon>
        <taxon>Dinosauria</taxon>
        <taxon>Saurischia</taxon>
        <taxon>Theropoda</taxon>
        <taxon>Coelurosauria</taxon>
        <taxon>Aves</taxon>
        <taxon>Neognathae</taxon>
        <taxon>Neoaves</taxon>
        <taxon>Telluraves</taxon>
        <taxon>Strigiformes</taxon>
        <taxon>Tytonidae</taxon>
        <taxon>Tyto</taxon>
    </lineage>
</organism>